<dbReference type="Proteomes" id="UP000696280">
    <property type="component" value="Unassembled WGS sequence"/>
</dbReference>
<dbReference type="EMBL" id="CAJVRL010000099">
    <property type="protein sequence ID" value="CAG8960534.1"/>
    <property type="molecule type" value="Genomic_DNA"/>
</dbReference>
<proteinExistence type="predicted"/>
<evidence type="ECO:0000313" key="2">
    <source>
        <dbReference type="EMBL" id="CAG8960534.1"/>
    </source>
</evidence>
<comment type="caution">
    <text evidence="2">The sequence shown here is derived from an EMBL/GenBank/DDBJ whole genome shotgun (WGS) entry which is preliminary data.</text>
</comment>
<sequence length="78" mass="8725">MTLKWYFKTVPISLALIVEKLSDDSSSVRKTLHRKANKTKAPTSDHGNAKVQERRSGARGRKGPENSTAKIQGLYRVD</sequence>
<accession>A0A9N9L7I9</accession>
<dbReference type="AlphaFoldDB" id="A0A9N9L7I9"/>
<protein>
    <submittedName>
        <fullName evidence="2">Uncharacterized protein</fullName>
    </submittedName>
</protein>
<organism evidence="2 3">
    <name type="scientific">Hymenoscyphus fraxineus</name>
    <dbReference type="NCBI Taxonomy" id="746836"/>
    <lineage>
        <taxon>Eukaryota</taxon>
        <taxon>Fungi</taxon>
        <taxon>Dikarya</taxon>
        <taxon>Ascomycota</taxon>
        <taxon>Pezizomycotina</taxon>
        <taxon>Leotiomycetes</taxon>
        <taxon>Helotiales</taxon>
        <taxon>Helotiaceae</taxon>
        <taxon>Hymenoscyphus</taxon>
    </lineage>
</organism>
<evidence type="ECO:0000313" key="3">
    <source>
        <dbReference type="Proteomes" id="UP000696280"/>
    </source>
</evidence>
<gene>
    <name evidence="2" type="ORF">HYFRA_00008254</name>
</gene>
<keyword evidence="3" id="KW-1185">Reference proteome</keyword>
<reference evidence="2" key="1">
    <citation type="submission" date="2021-07" db="EMBL/GenBank/DDBJ databases">
        <authorList>
            <person name="Durling M."/>
        </authorList>
    </citation>
    <scope>NUCLEOTIDE SEQUENCE</scope>
</reference>
<feature type="compositionally biased region" description="Basic and acidic residues" evidence="1">
    <location>
        <begin position="47"/>
        <end position="56"/>
    </location>
</feature>
<feature type="region of interest" description="Disordered" evidence="1">
    <location>
        <begin position="24"/>
        <end position="78"/>
    </location>
</feature>
<evidence type="ECO:0000256" key="1">
    <source>
        <dbReference type="SAM" id="MobiDB-lite"/>
    </source>
</evidence>
<name>A0A9N9L7I9_9HELO</name>